<keyword evidence="2" id="KW-0472">Membrane</keyword>
<dbReference type="AlphaFoldDB" id="A0A7S0PUT1"/>
<evidence type="ECO:0000256" key="2">
    <source>
        <dbReference type="SAM" id="Phobius"/>
    </source>
</evidence>
<dbReference type="Gene3D" id="3.90.550.20">
    <property type="match status" value="1"/>
</dbReference>
<dbReference type="Pfam" id="PF04488">
    <property type="entry name" value="Gly_transf_sug"/>
    <property type="match status" value="1"/>
</dbReference>
<accession>A0A7S0PUT1</accession>
<sequence>MLRDAQRSCIRKEARSSSVRSSPVLIDVRPKAVRSNPVRRCSGVYKLCVAGATLLLISQFVSFAVFDVGHSSGRSRLMVNPTRVLDAAPLGANTPAFIPMIIHQSWRDGGFPKSLFNWRWQAGLLELNPGWMLMKWTDNSSRELIAANYTWFLAKYDAYASYIQRSDAARYFIVYHYGGVYADLDIECFRPFAPVLAGHRVVFSYKQGTNMSRGLVNAIFASEARHPLWRELFDELSARAAAGATAQTHVEIIRSTGPGLLRAAVERLQDGARLEALGVTLLAARIWHPIMPEQKRGRGDLSEAQRLINASYCYHHFVSSWMQHDRGRHLSTDSTRRSLAANHSWPVVPVGQSFRATNQWRSFYEGNTTHARPGP</sequence>
<dbReference type="GO" id="GO:0016020">
    <property type="term" value="C:membrane"/>
    <property type="evidence" value="ECO:0007669"/>
    <property type="project" value="GOC"/>
</dbReference>
<proteinExistence type="predicted"/>
<dbReference type="SUPFAM" id="SSF53448">
    <property type="entry name" value="Nucleotide-diphospho-sugar transferases"/>
    <property type="match status" value="1"/>
</dbReference>
<evidence type="ECO:0000256" key="1">
    <source>
        <dbReference type="ARBA" id="ARBA00022679"/>
    </source>
</evidence>
<reference evidence="3" key="1">
    <citation type="submission" date="2021-01" db="EMBL/GenBank/DDBJ databases">
        <authorList>
            <person name="Corre E."/>
            <person name="Pelletier E."/>
            <person name="Niang G."/>
            <person name="Scheremetjew M."/>
            <person name="Finn R."/>
            <person name="Kale V."/>
            <person name="Holt S."/>
            <person name="Cochrane G."/>
            <person name="Meng A."/>
            <person name="Brown T."/>
            <person name="Cohen L."/>
        </authorList>
    </citation>
    <scope>NUCLEOTIDE SEQUENCE</scope>
    <source>
        <strain evidence="3">PLY182g</strain>
    </source>
</reference>
<dbReference type="InterPro" id="IPR007577">
    <property type="entry name" value="GlycoTrfase_DXD_sugar-bd_CS"/>
</dbReference>
<name>A0A7S0PUT1_9EUKA</name>
<dbReference type="GO" id="GO:0000030">
    <property type="term" value="F:mannosyltransferase activity"/>
    <property type="evidence" value="ECO:0007669"/>
    <property type="project" value="TreeGrafter"/>
</dbReference>
<keyword evidence="1" id="KW-0808">Transferase</keyword>
<dbReference type="InterPro" id="IPR051706">
    <property type="entry name" value="Glycosyltransferase_domain"/>
</dbReference>
<dbReference type="InterPro" id="IPR029044">
    <property type="entry name" value="Nucleotide-diphossugar_trans"/>
</dbReference>
<evidence type="ECO:0000313" key="3">
    <source>
        <dbReference type="EMBL" id="CAD8598829.1"/>
    </source>
</evidence>
<dbReference type="PANTHER" id="PTHR32385:SF15">
    <property type="entry name" value="INOSITOL PHOSPHOCERAMIDE MANNOSYLTRANSFERASE 1"/>
    <property type="match status" value="1"/>
</dbReference>
<evidence type="ECO:0008006" key="4">
    <source>
        <dbReference type="Google" id="ProtNLM"/>
    </source>
</evidence>
<dbReference type="PANTHER" id="PTHR32385">
    <property type="entry name" value="MANNOSYL PHOSPHORYLINOSITOL CERAMIDE SYNTHASE"/>
    <property type="match status" value="1"/>
</dbReference>
<organism evidence="3">
    <name type="scientific">Coccolithus braarudii</name>
    <dbReference type="NCBI Taxonomy" id="221442"/>
    <lineage>
        <taxon>Eukaryota</taxon>
        <taxon>Haptista</taxon>
        <taxon>Haptophyta</taxon>
        <taxon>Prymnesiophyceae</taxon>
        <taxon>Coccolithales</taxon>
        <taxon>Coccolithaceae</taxon>
        <taxon>Coccolithus</taxon>
    </lineage>
</organism>
<protein>
    <recommendedName>
        <fullName evidence="4">Alpha 1,4-glycosyltransferase domain-containing protein</fullName>
    </recommendedName>
</protein>
<dbReference type="EMBL" id="HBEY01004454">
    <property type="protein sequence ID" value="CAD8598829.1"/>
    <property type="molecule type" value="Transcribed_RNA"/>
</dbReference>
<keyword evidence="2" id="KW-0812">Transmembrane</keyword>
<dbReference type="GO" id="GO:0051999">
    <property type="term" value="P:mannosyl-inositol phosphorylceramide biosynthetic process"/>
    <property type="evidence" value="ECO:0007669"/>
    <property type="project" value="TreeGrafter"/>
</dbReference>
<keyword evidence="2" id="KW-1133">Transmembrane helix</keyword>
<gene>
    <name evidence="3" type="ORF">CPEL01642_LOCUS2159</name>
</gene>
<feature type="transmembrane region" description="Helical" evidence="2">
    <location>
        <begin position="44"/>
        <end position="66"/>
    </location>
</feature>